<evidence type="ECO:0000256" key="1">
    <source>
        <dbReference type="ARBA" id="ARBA00001947"/>
    </source>
</evidence>
<dbReference type="InterPro" id="IPR013154">
    <property type="entry name" value="ADH-like_N"/>
</dbReference>
<dbReference type="Gene3D" id="3.90.180.10">
    <property type="entry name" value="Medium-chain alcohol dehydrogenases, catalytic domain"/>
    <property type="match status" value="1"/>
</dbReference>
<dbReference type="SUPFAM" id="SSF50129">
    <property type="entry name" value="GroES-like"/>
    <property type="match status" value="1"/>
</dbReference>
<evidence type="ECO:0000313" key="8">
    <source>
        <dbReference type="EMBL" id="PWC28611.1"/>
    </source>
</evidence>
<evidence type="ECO:0000256" key="4">
    <source>
        <dbReference type="ARBA" id="ARBA00022833"/>
    </source>
</evidence>
<accession>A0A2U1V426</accession>
<keyword evidence="9" id="KW-1185">Reference proteome</keyword>
<dbReference type="EMBL" id="PDOA01000007">
    <property type="protein sequence ID" value="PWC28611.1"/>
    <property type="molecule type" value="Genomic_DNA"/>
</dbReference>
<name>A0A2U1V426_9PROT</name>
<dbReference type="PROSITE" id="PS00059">
    <property type="entry name" value="ADH_ZINC"/>
    <property type="match status" value="1"/>
</dbReference>
<dbReference type="InterPro" id="IPR020843">
    <property type="entry name" value="ER"/>
</dbReference>
<evidence type="ECO:0000256" key="2">
    <source>
        <dbReference type="ARBA" id="ARBA00008072"/>
    </source>
</evidence>
<dbReference type="InterPro" id="IPR013149">
    <property type="entry name" value="ADH-like_C"/>
</dbReference>
<dbReference type="OrthoDB" id="9809185at2"/>
<organism evidence="8 9">
    <name type="scientific">Teichococcus aestuarii</name>
    <dbReference type="NCBI Taxonomy" id="568898"/>
    <lineage>
        <taxon>Bacteria</taxon>
        <taxon>Pseudomonadati</taxon>
        <taxon>Pseudomonadota</taxon>
        <taxon>Alphaproteobacteria</taxon>
        <taxon>Acetobacterales</taxon>
        <taxon>Roseomonadaceae</taxon>
        <taxon>Roseomonas</taxon>
    </lineage>
</organism>
<dbReference type="SUPFAM" id="SSF51735">
    <property type="entry name" value="NAD(P)-binding Rossmann-fold domains"/>
    <property type="match status" value="1"/>
</dbReference>
<dbReference type="SMART" id="SM00829">
    <property type="entry name" value="PKS_ER"/>
    <property type="match status" value="1"/>
</dbReference>
<dbReference type="GO" id="GO:0008270">
    <property type="term" value="F:zinc ion binding"/>
    <property type="evidence" value="ECO:0007669"/>
    <property type="project" value="InterPro"/>
</dbReference>
<dbReference type="Gene3D" id="3.40.50.720">
    <property type="entry name" value="NAD(P)-binding Rossmann-like Domain"/>
    <property type="match status" value="1"/>
</dbReference>
<dbReference type="InterPro" id="IPR011032">
    <property type="entry name" value="GroES-like_sf"/>
</dbReference>
<dbReference type="Proteomes" id="UP000245048">
    <property type="component" value="Unassembled WGS sequence"/>
</dbReference>
<reference evidence="9" key="1">
    <citation type="submission" date="2017-10" db="EMBL/GenBank/DDBJ databases">
        <authorList>
            <person name="Toshchakov S.V."/>
            <person name="Goeva M.A."/>
        </authorList>
    </citation>
    <scope>NUCLEOTIDE SEQUENCE [LARGE SCALE GENOMIC DNA]</scope>
    <source>
        <strain evidence="9">JR1/69-1-13</strain>
    </source>
</reference>
<evidence type="ECO:0000259" key="7">
    <source>
        <dbReference type="SMART" id="SM00829"/>
    </source>
</evidence>
<gene>
    <name evidence="8" type="ORF">CR165_12930</name>
</gene>
<dbReference type="AlphaFoldDB" id="A0A2U1V426"/>
<dbReference type="InterPro" id="IPR002328">
    <property type="entry name" value="ADH_Zn_CS"/>
</dbReference>
<dbReference type="Pfam" id="PF08240">
    <property type="entry name" value="ADH_N"/>
    <property type="match status" value="1"/>
</dbReference>
<protein>
    <submittedName>
        <fullName evidence="8">L-idonate 5-dehydrogenase</fullName>
    </submittedName>
</protein>
<dbReference type="Pfam" id="PF00107">
    <property type="entry name" value="ADH_zinc_N"/>
    <property type="match status" value="1"/>
</dbReference>
<comment type="similarity">
    <text evidence="2 6">Belongs to the zinc-containing alcohol dehydrogenase family.</text>
</comment>
<dbReference type="CDD" id="cd08232">
    <property type="entry name" value="idonate-5-DH"/>
    <property type="match status" value="1"/>
</dbReference>
<evidence type="ECO:0000313" key="9">
    <source>
        <dbReference type="Proteomes" id="UP000245048"/>
    </source>
</evidence>
<keyword evidence="4 6" id="KW-0862">Zinc</keyword>
<dbReference type="GO" id="GO:0016616">
    <property type="term" value="F:oxidoreductase activity, acting on the CH-OH group of donors, NAD or NADP as acceptor"/>
    <property type="evidence" value="ECO:0007669"/>
    <property type="project" value="UniProtKB-ARBA"/>
</dbReference>
<comment type="cofactor">
    <cofactor evidence="1 6">
        <name>Zn(2+)</name>
        <dbReference type="ChEBI" id="CHEBI:29105"/>
    </cofactor>
</comment>
<dbReference type="InterPro" id="IPR036291">
    <property type="entry name" value="NAD(P)-bd_dom_sf"/>
</dbReference>
<evidence type="ECO:0000256" key="6">
    <source>
        <dbReference type="RuleBase" id="RU361277"/>
    </source>
</evidence>
<keyword evidence="5" id="KW-0560">Oxidoreductase</keyword>
<evidence type="ECO:0000256" key="3">
    <source>
        <dbReference type="ARBA" id="ARBA00022723"/>
    </source>
</evidence>
<dbReference type="PANTHER" id="PTHR43161">
    <property type="entry name" value="SORBITOL DEHYDROGENASE"/>
    <property type="match status" value="1"/>
</dbReference>
<proteinExistence type="inferred from homology"/>
<sequence>MAAVIHAPHDLRVEPVETPAPGHGEVLVRIRAGGICGSDLHYHQHGGFGAVRLRQPMVLGHEIAGEVAETGPGVTRVKPGDAVAVNPSRPCGACRYCREGAAHHCLEMRFLGSAMRMPHVDGGFREHLVCTEAQAVPLPPGLPVQRAAFAEPLAVCLHAARQAGPLLGRRVLVTGAGPIGALTILVARLAGAREVVATDIAEAPLRLATRLGADHALNTREAPEALAPYGREKGHFDVVFEASGAAAALPAALMAARPGATLVQLGIGGEVPLPVSLLVAKEITLRGTFRFLEEFEQAVEVLARGAIDVMPLLTATFPLAEAPRAFAAAADRARNVKVQLAL</sequence>
<feature type="domain" description="Enoyl reductase (ER)" evidence="7">
    <location>
        <begin position="6"/>
        <end position="340"/>
    </location>
</feature>
<keyword evidence="3 6" id="KW-0479">Metal-binding</keyword>
<dbReference type="PANTHER" id="PTHR43161:SF9">
    <property type="entry name" value="SORBITOL DEHYDROGENASE"/>
    <property type="match status" value="1"/>
</dbReference>
<comment type="caution">
    <text evidence="8">The sequence shown here is derived from an EMBL/GenBank/DDBJ whole genome shotgun (WGS) entry which is preliminary data.</text>
</comment>
<evidence type="ECO:0000256" key="5">
    <source>
        <dbReference type="ARBA" id="ARBA00023002"/>
    </source>
</evidence>